<sequence length="77" mass="9299">MQKHLNDDKFRENLITFGQTNLINKSAWFRKEQEKNDIHTVTSNNYAYEVEKTNPLQTLFRKQNKIRNPKTNYQINV</sequence>
<protein>
    <submittedName>
        <fullName evidence="1">Uncharacterized protein</fullName>
    </submittedName>
</protein>
<dbReference type="AlphaFoldDB" id="A0A016A5M9"/>
<organism evidence="1 2">
    <name type="scientific">Bacteroides fragilis str. 2-F-2 #4</name>
    <dbReference type="NCBI Taxonomy" id="1339280"/>
    <lineage>
        <taxon>Bacteria</taxon>
        <taxon>Pseudomonadati</taxon>
        <taxon>Bacteroidota</taxon>
        <taxon>Bacteroidia</taxon>
        <taxon>Bacteroidales</taxon>
        <taxon>Bacteroidaceae</taxon>
        <taxon>Bacteroides</taxon>
    </lineage>
</organism>
<name>A0A016A5M9_BACFG</name>
<proteinExistence type="predicted"/>
<gene>
    <name evidence="1" type="ORF">M076_4473</name>
</gene>
<reference evidence="1 2" key="1">
    <citation type="submission" date="2014-02" db="EMBL/GenBank/DDBJ databases">
        <authorList>
            <person name="Sears C."/>
            <person name="Carroll K."/>
            <person name="Sack B.R."/>
            <person name="Qadri F."/>
            <person name="Myers L.L."/>
            <person name="Chung G.-T."/>
            <person name="Escheverria P."/>
            <person name="Fraser C.M."/>
            <person name="Sadzewicz L."/>
            <person name="Shefchek K.A."/>
            <person name="Tallon L."/>
            <person name="Das S.P."/>
            <person name="Daugherty S."/>
            <person name="Mongodin E.F."/>
        </authorList>
    </citation>
    <scope>NUCLEOTIDE SEQUENCE [LARGE SCALE GENOMIC DNA]</scope>
    <source>
        <strain evidence="1 2">2-F-2 #4</strain>
    </source>
</reference>
<evidence type="ECO:0000313" key="1">
    <source>
        <dbReference type="EMBL" id="EXZ42394.1"/>
    </source>
</evidence>
<dbReference type="PATRIC" id="fig|1339280.3.peg.4280"/>
<dbReference type="EMBL" id="JGDM01000104">
    <property type="protein sequence ID" value="EXZ42394.1"/>
    <property type="molecule type" value="Genomic_DNA"/>
</dbReference>
<dbReference type="Proteomes" id="UP000022272">
    <property type="component" value="Unassembled WGS sequence"/>
</dbReference>
<accession>A0A016A5M9</accession>
<evidence type="ECO:0000313" key="2">
    <source>
        <dbReference type="Proteomes" id="UP000022272"/>
    </source>
</evidence>
<comment type="caution">
    <text evidence="1">The sequence shown here is derived from an EMBL/GenBank/DDBJ whole genome shotgun (WGS) entry which is preliminary data.</text>
</comment>